<evidence type="ECO:0000313" key="4">
    <source>
        <dbReference type="EMBL" id="MBS4102202.1"/>
    </source>
</evidence>
<dbReference type="RefSeq" id="WP_212553972.1">
    <property type="nucleotide sequence ID" value="NZ_JAGXOE010000030.1"/>
</dbReference>
<feature type="domain" description="Amidohydrolase-related" evidence="3">
    <location>
        <begin position="52"/>
        <end position="296"/>
    </location>
</feature>
<feature type="region of interest" description="Disordered" evidence="2">
    <location>
        <begin position="1"/>
        <end position="61"/>
    </location>
</feature>
<organism evidence="4 5">
    <name type="scientific">Tsukamurella paurometabola</name>
    <name type="common">Corynebacterium paurometabolum</name>
    <dbReference type="NCBI Taxonomy" id="2061"/>
    <lineage>
        <taxon>Bacteria</taxon>
        <taxon>Bacillati</taxon>
        <taxon>Actinomycetota</taxon>
        <taxon>Actinomycetes</taxon>
        <taxon>Mycobacteriales</taxon>
        <taxon>Tsukamurellaceae</taxon>
        <taxon>Tsukamurella</taxon>
    </lineage>
</organism>
<evidence type="ECO:0000256" key="2">
    <source>
        <dbReference type="SAM" id="MobiDB-lite"/>
    </source>
</evidence>
<proteinExistence type="inferred from homology"/>
<dbReference type="SUPFAM" id="SSF51556">
    <property type="entry name" value="Metallo-dependent hydrolases"/>
    <property type="match status" value="1"/>
</dbReference>
<dbReference type="InterPro" id="IPR052350">
    <property type="entry name" value="Metallo-dep_Lactonases"/>
</dbReference>
<protein>
    <submittedName>
        <fullName evidence="4">Amidohydrolase family protein</fullName>
    </submittedName>
</protein>
<keyword evidence="5" id="KW-1185">Reference proteome</keyword>
<dbReference type="PANTHER" id="PTHR43569:SF2">
    <property type="entry name" value="AMIDOHYDROLASE-RELATED DOMAIN-CONTAINING PROTEIN"/>
    <property type="match status" value="1"/>
</dbReference>
<dbReference type="Gene3D" id="3.20.20.140">
    <property type="entry name" value="Metal-dependent hydrolases"/>
    <property type="match status" value="1"/>
</dbReference>
<dbReference type="PANTHER" id="PTHR43569">
    <property type="entry name" value="AMIDOHYDROLASE"/>
    <property type="match status" value="1"/>
</dbReference>
<dbReference type="EMBL" id="JAGXOE010000030">
    <property type="protein sequence ID" value="MBS4102202.1"/>
    <property type="molecule type" value="Genomic_DNA"/>
</dbReference>
<comment type="similarity">
    <text evidence="1">Belongs to the metallo-dependent hydrolases superfamily.</text>
</comment>
<dbReference type="InterPro" id="IPR006680">
    <property type="entry name" value="Amidohydro-rel"/>
</dbReference>
<dbReference type="InterPro" id="IPR032466">
    <property type="entry name" value="Metal_Hydrolase"/>
</dbReference>
<reference evidence="4 5" key="1">
    <citation type="submission" date="2021-04" db="EMBL/GenBank/DDBJ databases">
        <title>Whole genome sequence analysis of a thiophenic sulfur metabolizing bacteria.</title>
        <authorList>
            <person name="Akhtar N."/>
            <person name="Akram J."/>
            <person name="Aslam A."/>
        </authorList>
    </citation>
    <scope>NUCLEOTIDE SEQUENCE [LARGE SCALE GENOMIC DNA]</scope>
    <source>
        <strain evidence="4 5">3OW</strain>
    </source>
</reference>
<gene>
    <name evidence="4" type="ORF">KFZ73_13260</name>
</gene>
<feature type="compositionally biased region" description="Low complexity" evidence="2">
    <location>
        <begin position="27"/>
        <end position="37"/>
    </location>
</feature>
<comment type="caution">
    <text evidence="4">The sequence shown here is derived from an EMBL/GenBank/DDBJ whole genome shotgun (WGS) entry which is preliminary data.</text>
</comment>
<evidence type="ECO:0000259" key="3">
    <source>
        <dbReference type="Pfam" id="PF04909"/>
    </source>
</evidence>
<evidence type="ECO:0000313" key="5">
    <source>
        <dbReference type="Proteomes" id="UP000676853"/>
    </source>
</evidence>
<dbReference type="Pfam" id="PF04909">
    <property type="entry name" value="Amidohydro_2"/>
    <property type="match status" value="1"/>
</dbReference>
<dbReference type="Proteomes" id="UP000676853">
    <property type="component" value="Unassembled WGS sequence"/>
</dbReference>
<sequence>MTAASPSCGPSPSTPHDRRRPPPPLGPRAARPPLARLARPRSHPPRLLPRRPPAARTAASTVAGPITRTVAVQALNSSAETHDLLAASGPADAVVGWVDLISSRCATRLDQLAAAPGGGTLRGLRHLAQDEPDPRWLVRPAVLRGLAAAADRWLAFDLLVRGPQRPAALEAARLAPGTSFVIDHAGKPAIGAGEWEPWASWITDMAALPNVTCKLSGLVTECPPRPWSTKLIEPYARHVLESFGADRVMFGSDWPVCLLQASYTEVLTLTVDLLDGASPTEREAVLGGTARRVYRLGA</sequence>
<evidence type="ECO:0000256" key="1">
    <source>
        <dbReference type="ARBA" id="ARBA00038310"/>
    </source>
</evidence>
<name>A0ABS5NEZ2_TSUPA</name>
<accession>A0ABS5NEZ2</accession>